<comment type="caution">
    <text evidence="1">The sequence shown here is derived from an EMBL/GenBank/DDBJ whole genome shotgun (WGS) entry which is preliminary data.</text>
</comment>
<reference evidence="1 2" key="1">
    <citation type="journal article" date="2023" name="Science">
        <title>Complex scaffold remodeling in plant triterpene biosynthesis.</title>
        <authorList>
            <person name="De La Pena R."/>
            <person name="Hodgson H."/>
            <person name="Liu J.C."/>
            <person name="Stephenson M.J."/>
            <person name="Martin A.C."/>
            <person name="Owen C."/>
            <person name="Harkess A."/>
            <person name="Leebens-Mack J."/>
            <person name="Jimenez L.E."/>
            <person name="Osbourn A."/>
            <person name="Sattely E.S."/>
        </authorList>
    </citation>
    <scope>NUCLEOTIDE SEQUENCE [LARGE SCALE GENOMIC DNA]</scope>
    <source>
        <strain evidence="2">cv. JPN11</strain>
        <tissue evidence="1">Leaf</tissue>
    </source>
</reference>
<dbReference type="EMBL" id="CM051400">
    <property type="protein sequence ID" value="KAJ4714796.1"/>
    <property type="molecule type" value="Genomic_DNA"/>
</dbReference>
<gene>
    <name evidence="1" type="ORF">OWV82_013227</name>
</gene>
<accession>A0ACC1XUE4</accession>
<dbReference type="Proteomes" id="UP001164539">
    <property type="component" value="Chromosome 7"/>
</dbReference>
<evidence type="ECO:0000313" key="2">
    <source>
        <dbReference type="Proteomes" id="UP001164539"/>
    </source>
</evidence>
<keyword evidence="2" id="KW-1185">Reference proteome</keyword>
<protein>
    <submittedName>
        <fullName evidence="1">Receptor-like protein kinase</fullName>
    </submittedName>
</protein>
<sequence length="571" mass="63851">MISKYTAPDSVYQTAKDMNINTSSSSNNFNITWSFNVSKNARHFVRVHFCDIVSNPTSVLIFNLYIDGNFRQEVNPYKEIYPKDLKGFYHPATPFYFDFVVDSDNHGIMNISVGPCNASQAYLNGLEIMEFMKTVPESNRSKNKRALLVVASVIGGSSLTCILAVVLFLNLKRGKQKPAEFPLDEFPLHIYGGGSSHSRVTKRTPNGSLMFNVNLGLKIPFEEIQFATNNFHGNLVIGKGGFGNVYKGILRNGRKVAVKRSQPGSVQGLSEFQTEIMVLSKIHHRHLVSLIGYCDEGFEMILVYEFMEKGTLRDHLYNSKLPCLSWKQRLEICIGAARGLHYLHEGPAGGIIHRDVKSTNILLDENHVAKVADFGISRFGSTDANHVSTAVKGTFGYLDPEYFRSQQSTVKSDVYSFGVVLLEVLCARPAINPLLPGEQANLAEWGMSYMNKGLLREIVDPLIKSRIDINSLRKFAETAEKCLEDDGADRPTMGDVLWNLEYALQFHQTATEREPHEDSTNNASSGLPFPNVRRIPSVSMSIIKDDMPILGDQDNLFSSECKVFSFTGIRE</sequence>
<name>A0ACC1XUE4_MELAZ</name>
<proteinExistence type="predicted"/>
<evidence type="ECO:0000313" key="1">
    <source>
        <dbReference type="EMBL" id="KAJ4714796.1"/>
    </source>
</evidence>
<organism evidence="1 2">
    <name type="scientific">Melia azedarach</name>
    <name type="common">Chinaberry tree</name>
    <dbReference type="NCBI Taxonomy" id="155640"/>
    <lineage>
        <taxon>Eukaryota</taxon>
        <taxon>Viridiplantae</taxon>
        <taxon>Streptophyta</taxon>
        <taxon>Embryophyta</taxon>
        <taxon>Tracheophyta</taxon>
        <taxon>Spermatophyta</taxon>
        <taxon>Magnoliopsida</taxon>
        <taxon>eudicotyledons</taxon>
        <taxon>Gunneridae</taxon>
        <taxon>Pentapetalae</taxon>
        <taxon>rosids</taxon>
        <taxon>malvids</taxon>
        <taxon>Sapindales</taxon>
        <taxon>Meliaceae</taxon>
        <taxon>Melia</taxon>
    </lineage>
</organism>